<dbReference type="Proteomes" id="UP001596456">
    <property type="component" value="Unassembled WGS sequence"/>
</dbReference>
<feature type="transmembrane region" description="Helical" evidence="2">
    <location>
        <begin position="201"/>
        <end position="219"/>
    </location>
</feature>
<evidence type="ECO:0000313" key="4">
    <source>
        <dbReference type="EMBL" id="MFC7332285.1"/>
    </source>
</evidence>
<dbReference type="NCBIfam" id="TIGR00056">
    <property type="entry name" value="MlaE family lipid ABC transporter permease subunit"/>
    <property type="match status" value="1"/>
</dbReference>
<keyword evidence="2" id="KW-0812">Transmembrane</keyword>
<evidence type="ECO:0000256" key="1">
    <source>
        <dbReference type="ARBA" id="ARBA00003787"/>
    </source>
</evidence>
<feature type="transmembrane region" description="Helical" evidence="2">
    <location>
        <begin position="321"/>
        <end position="341"/>
    </location>
</feature>
<dbReference type="InterPro" id="IPR003453">
    <property type="entry name" value="ABC_MlaE_roteobac"/>
</dbReference>
<organism evidence="4 5">
    <name type="scientific">Rhodocista pekingensis</name>
    <dbReference type="NCBI Taxonomy" id="201185"/>
    <lineage>
        <taxon>Bacteria</taxon>
        <taxon>Pseudomonadati</taxon>
        <taxon>Pseudomonadota</taxon>
        <taxon>Alphaproteobacteria</taxon>
        <taxon>Rhodospirillales</taxon>
        <taxon>Azospirillaceae</taxon>
        <taxon>Rhodocista</taxon>
    </lineage>
</organism>
<comment type="subcellular location">
    <subcellularLocation>
        <location evidence="2">Cell inner membrane</location>
        <topology evidence="2">Multi-pass membrane protein</topology>
    </subcellularLocation>
</comment>
<comment type="similarity">
    <text evidence="2">Belongs to the MlaE permease family.</text>
</comment>
<sequence>MRAGAEATTDPGWISTAWEEDQWVLAAGGRWDLSAVPRLDQRLRTAGPDRPASPVCIDLSGLVALDTAGALLIDRLAERLRAEGHTVAIVGARPDLCALLREVRRASRTDAPALPRHQPMHDLLERVGRATVEAGQDAAQLLGFLGMVTITALRLVRQPRRFRLTPFVFHLEQVGLNALPIVGLLSFLIGIVLAYQGADQLRLFGAEIFVVNLLGIGVLREIGILMTSIIVAGRSGSAFTAQIGTMKVNQEVDAMRTLGLDPVELLVLPRLLALMVALPLLGFYANVVALFGGAVMAYSYLDITFGQFLKQLQLAVNETTLFVGLVKAPVFAIVIALVGCYEGLRVTGSAQSVGQLTTRSVVVSIFLVIVLDALFSILFSYLGI</sequence>
<keyword evidence="5" id="KW-1185">Reference proteome</keyword>
<protein>
    <submittedName>
        <fullName evidence="4">MlaE family lipid ABC transporter permease subunit</fullName>
    </submittedName>
</protein>
<gene>
    <name evidence="4" type="ORF">ACFQPS_03860</name>
</gene>
<dbReference type="SUPFAM" id="SSF52091">
    <property type="entry name" value="SpoIIaa-like"/>
    <property type="match status" value="1"/>
</dbReference>
<dbReference type="Pfam" id="PF13466">
    <property type="entry name" value="STAS_2"/>
    <property type="match status" value="1"/>
</dbReference>
<dbReference type="PANTHER" id="PTHR30188:SF3">
    <property type="entry name" value="ABC TRANSPORTER PERMEASE"/>
    <property type="match status" value="1"/>
</dbReference>
<evidence type="ECO:0000313" key="5">
    <source>
        <dbReference type="Proteomes" id="UP001596456"/>
    </source>
</evidence>
<feature type="transmembrane region" description="Helical" evidence="2">
    <location>
        <begin position="176"/>
        <end position="195"/>
    </location>
</feature>
<dbReference type="CDD" id="cd07043">
    <property type="entry name" value="STAS_anti-anti-sigma_factors"/>
    <property type="match status" value="1"/>
</dbReference>
<dbReference type="InterPro" id="IPR030802">
    <property type="entry name" value="Permease_MalE"/>
</dbReference>
<feature type="domain" description="STAS" evidence="3">
    <location>
        <begin position="24"/>
        <end position="127"/>
    </location>
</feature>
<keyword evidence="2" id="KW-1133">Transmembrane helix</keyword>
<accession>A0ABW2KSJ2</accession>
<keyword evidence="2" id="KW-0997">Cell inner membrane</keyword>
<evidence type="ECO:0000259" key="3">
    <source>
        <dbReference type="PROSITE" id="PS50801"/>
    </source>
</evidence>
<dbReference type="InterPro" id="IPR058548">
    <property type="entry name" value="MlaB-like_STAS"/>
</dbReference>
<dbReference type="Gene3D" id="3.30.750.24">
    <property type="entry name" value="STAS domain"/>
    <property type="match status" value="1"/>
</dbReference>
<comment type="function">
    <text evidence="1">Could be part of an ABC transporter complex.</text>
</comment>
<feature type="transmembrane region" description="Helical" evidence="2">
    <location>
        <begin position="138"/>
        <end position="156"/>
    </location>
</feature>
<dbReference type="EMBL" id="JBHTCM010000004">
    <property type="protein sequence ID" value="MFC7332285.1"/>
    <property type="molecule type" value="Genomic_DNA"/>
</dbReference>
<dbReference type="PROSITE" id="PS50801">
    <property type="entry name" value="STAS"/>
    <property type="match status" value="1"/>
</dbReference>
<feature type="transmembrane region" description="Helical" evidence="2">
    <location>
        <begin position="271"/>
        <end position="301"/>
    </location>
</feature>
<dbReference type="PANTHER" id="PTHR30188">
    <property type="entry name" value="ABC TRANSPORTER PERMEASE PROTEIN-RELATED"/>
    <property type="match status" value="1"/>
</dbReference>
<keyword evidence="2" id="KW-1003">Cell membrane</keyword>
<comment type="caution">
    <text evidence="4">The sequence shown here is derived from an EMBL/GenBank/DDBJ whole genome shotgun (WGS) entry which is preliminary data.</text>
</comment>
<dbReference type="InterPro" id="IPR036513">
    <property type="entry name" value="STAS_dom_sf"/>
</dbReference>
<feature type="transmembrane region" description="Helical" evidence="2">
    <location>
        <begin position="361"/>
        <end position="382"/>
    </location>
</feature>
<dbReference type="InterPro" id="IPR002645">
    <property type="entry name" value="STAS_dom"/>
</dbReference>
<dbReference type="Pfam" id="PF02405">
    <property type="entry name" value="MlaE"/>
    <property type="match status" value="1"/>
</dbReference>
<evidence type="ECO:0000256" key="2">
    <source>
        <dbReference type="RuleBase" id="RU362044"/>
    </source>
</evidence>
<proteinExistence type="inferred from homology"/>
<keyword evidence="2" id="KW-0472">Membrane</keyword>
<name>A0ABW2KSJ2_9PROT</name>
<dbReference type="RefSeq" id="WP_377356577.1">
    <property type="nucleotide sequence ID" value="NZ_JBHTCM010000004.1"/>
</dbReference>
<reference evidence="5" key="1">
    <citation type="journal article" date="2019" name="Int. J. Syst. Evol. Microbiol.">
        <title>The Global Catalogue of Microorganisms (GCM) 10K type strain sequencing project: providing services to taxonomists for standard genome sequencing and annotation.</title>
        <authorList>
            <consortium name="The Broad Institute Genomics Platform"/>
            <consortium name="The Broad Institute Genome Sequencing Center for Infectious Disease"/>
            <person name="Wu L."/>
            <person name="Ma J."/>
        </authorList>
    </citation>
    <scope>NUCLEOTIDE SEQUENCE [LARGE SCALE GENOMIC DNA]</scope>
    <source>
        <strain evidence="5">CGMCC 1.16275</strain>
    </source>
</reference>